<evidence type="ECO:0000313" key="1">
    <source>
        <dbReference type="EMBL" id="BCJ34451.1"/>
    </source>
</evidence>
<dbReference type="RefSeq" id="WP_203961183.1">
    <property type="nucleotide sequence ID" value="NZ_AP023355.1"/>
</dbReference>
<dbReference type="EMBL" id="AP023355">
    <property type="protein sequence ID" value="BCJ34451.1"/>
    <property type="molecule type" value="Genomic_DNA"/>
</dbReference>
<sequence length="285" mass="32103">MDETVAFIRRNARPLELLLFEHSRGQDRRVQVLTVLAAYQNEDGGFGWAIEPDNFSPHSTPIGTWRATTVLREIDCYDRNVPLVGKAVDHLLATRRPDGRWNATDPSTNAYPHAPWWQDTGPEDRVWGINPTASLLGFLLRAGLPVADDATTLIERYVAGGPVTMTELPCALDLYDDLRALGAEAPAGFAARLAADVAALLERDPARWSEYVVRPSSLFARGRDEFAAPYAELIAAEQDQLRRTVNPDGSWEPNWQWDAHPQEWAIARNWWKAILAREYLDFLSR</sequence>
<evidence type="ECO:0000313" key="2">
    <source>
        <dbReference type="Proteomes" id="UP000611640"/>
    </source>
</evidence>
<evidence type="ECO:0008006" key="3">
    <source>
        <dbReference type="Google" id="ProtNLM"/>
    </source>
</evidence>
<accession>A0A7R7DMU4</accession>
<gene>
    <name evidence="1" type="ORF">Athai_19540</name>
</gene>
<reference evidence="1 2" key="1">
    <citation type="submission" date="2020-08" db="EMBL/GenBank/DDBJ databases">
        <title>Whole genome shotgun sequence of Actinocatenispora thailandica NBRC 105041.</title>
        <authorList>
            <person name="Komaki H."/>
            <person name="Tamura T."/>
        </authorList>
    </citation>
    <scope>NUCLEOTIDE SEQUENCE [LARGE SCALE GENOMIC DNA]</scope>
    <source>
        <strain evidence="1 2">NBRC 105041</strain>
    </source>
</reference>
<dbReference type="Proteomes" id="UP000611640">
    <property type="component" value="Chromosome"/>
</dbReference>
<organism evidence="1 2">
    <name type="scientific">Actinocatenispora thailandica</name>
    <dbReference type="NCBI Taxonomy" id="227318"/>
    <lineage>
        <taxon>Bacteria</taxon>
        <taxon>Bacillati</taxon>
        <taxon>Actinomycetota</taxon>
        <taxon>Actinomycetes</taxon>
        <taxon>Micromonosporales</taxon>
        <taxon>Micromonosporaceae</taxon>
        <taxon>Actinocatenispora</taxon>
    </lineage>
</organism>
<protein>
    <recommendedName>
        <fullName evidence="3">Squalene cyclase C-terminal domain-containing protein</fullName>
    </recommendedName>
</protein>
<dbReference type="InterPro" id="IPR008930">
    <property type="entry name" value="Terpenoid_cyclase/PrenylTrfase"/>
</dbReference>
<keyword evidence="2" id="KW-1185">Reference proteome</keyword>
<dbReference type="KEGG" id="atl:Athai_19540"/>
<name>A0A7R7DMU4_9ACTN</name>
<proteinExistence type="predicted"/>
<dbReference type="Gene3D" id="1.50.10.20">
    <property type="match status" value="1"/>
</dbReference>
<dbReference type="AlphaFoldDB" id="A0A7R7DMU4"/>
<dbReference type="SUPFAM" id="SSF48239">
    <property type="entry name" value="Terpenoid cyclases/Protein prenyltransferases"/>
    <property type="match status" value="1"/>
</dbReference>